<feature type="transmembrane region" description="Helical" evidence="1">
    <location>
        <begin position="153"/>
        <end position="172"/>
    </location>
</feature>
<keyword evidence="1" id="KW-0812">Transmembrane</keyword>
<dbReference type="EMBL" id="DSBW01000138">
    <property type="protein sequence ID" value="HED31245.1"/>
    <property type="molecule type" value="Genomic_DNA"/>
</dbReference>
<comment type="caution">
    <text evidence="2">The sequence shown here is derived from an EMBL/GenBank/DDBJ whole genome shotgun (WGS) entry which is preliminary data.</text>
</comment>
<keyword evidence="1" id="KW-0472">Membrane</keyword>
<keyword evidence="1" id="KW-1133">Transmembrane helix</keyword>
<evidence type="ECO:0000313" key="2">
    <source>
        <dbReference type="EMBL" id="HED31245.1"/>
    </source>
</evidence>
<dbReference type="Proteomes" id="UP000886335">
    <property type="component" value="Unassembled WGS sequence"/>
</dbReference>
<proteinExistence type="predicted"/>
<sequence length="195" mass="22375">MAITPIRMTSSILDRYDSLPDGRVVIDVSAERPEELFERFDRSAPYLKKDLSVELVSYLMECVREIGEVTFAIRFRFSVHGQGDICKRTSQAIGEYFSYRIHAERLAIRKTVLSSLLLVLFGVVVLGVSIHMRFHLPPDPSLVRALLYEGVTIAAWIVLWEAFATFVFKWFSARNRIARYCRLRDAQVIVVSGKK</sequence>
<dbReference type="AlphaFoldDB" id="A0A831SRW4"/>
<reference evidence="2" key="1">
    <citation type="journal article" date="2020" name="mSystems">
        <title>Genome- and Community-Level Interaction Insights into Carbon Utilization and Element Cycling Functions of Hydrothermarchaeota in Hydrothermal Sediment.</title>
        <authorList>
            <person name="Zhou Z."/>
            <person name="Liu Y."/>
            <person name="Xu W."/>
            <person name="Pan J."/>
            <person name="Luo Z.H."/>
            <person name="Li M."/>
        </authorList>
    </citation>
    <scope>NUCLEOTIDE SEQUENCE [LARGE SCALE GENOMIC DNA]</scope>
    <source>
        <strain evidence="2">SpSt-1181</strain>
    </source>
</reference>
<name>A0A831SRW4_PROAE</name>
<organism evidence="2">
    <name type="scientific">Prosthecochloris aestuarii</name>
    <dbReference type="NCBI Taxonomy" id="1102"/>
    <lineage>
        <taxon>Bacteria</taxon>
        <taxon>Pseudomonadati</taxon>
        <taxon>Chlorobiota</taxon>
        <taxon>Chlorobiia</taxon>
        <taxon>Chlorobiales</taxon>
        <taxon>Chlorobiaceae</taxon>
        <taxon>Prosthecochloris</taxon>
    </lineage>
</organism>
<evidence type="ECO:0000256" key="1">
    <source>
        <dbReference type="SAM" id="Phobius"/>
    </source>
</evidence>
<gene>
    <name evidence="2" type="ORF">ENN50_06115</name>
</gene>
<protein>
    <submittedName>
        <fullName evidence="2">Uncharacterized protein</fullName>
    </submittedName>
</protein>
<feature type="transmembrane region" description="Helical" evidence="1">
    <location>
        <begin position="112"/>
        <end position="133"/>
    </location>
</feature>
<accession>A0A831SRW4</accession>